<dbReference type="InterPro" id="IPR001594">
    <property type="entry name" value="Palmitoyltrfase_DHHC"/>
</dbReference>
<accession>F2U9V9</accession>
<dbReference type="InterPro" id="IPR039859">
    <property type="entry name" value="PFA4/ZDH16/20/ERF2-like"/>
</dbReference>
<dbReference type="FunCoup" id="F2U9V9">
    <property type="interactions" value="1207"/>
</dbReference>
<dbReference type="EC" id="2.3.1.225" evidence="7"/>
<dbReference type="GO" id="GO:0005794">
    <property type="term" value="C:Golgi apparatus"/>
    <property type="evidence" value="ECO:0007669"/>
    <property type="project" value="TreeGrafter"/>
</dbReference>
<evidence type="ECO:0000256" key="5">
    <source>
        <dbReference type="ARBA" id="ARBA00023136"/>
    </source>
</evidence>
<keyword evidence="2 7" id="KW-0808">Transferase</keyword>
<gene>
    <name evidence="9" type="ORF">PTSG_04849</name>
</gene>
<comment type="catalytic activity">
    <reaction evidence="7">
        <text>L-cysteinyl-[protein] + hexadecanoyl-CoA = S-hexadecanoyl-L-cysteinyl-[protein] + CoA</text>
        <dbReference type="Rhea" id="RHEA:36683"/>
        <dbReference type="Rhea" id="RHEA-COMP:10131"/>
        <dbReference type="Rhea" id="RHEA-COMP:11032"/>
        <dbReference type="ChEBI" id="CHEBI:29950"/>
        <dbReference type="ChEBI" id="CHEBI:57287"/>
        <dbReference type="ChEBI" id="CHEBI:57379"/>
        <dbReference type="ChEBI" id="CHEBI:74151"/>
        <dbReference type="EC" id="2.3.1.225"/>
    </reaction>
</comment>
<proteinExistence type="inferred from homology"/>
<evidence type="ECO:0000256" key="4">
    <source>
        <dbReference type="ARBA" id="ARBA00022989"/>
    </source>
</evidence>
<dbReference type="OMA" id="WHGSMED"/>
<keyword evidence="5 7" id="KW-0472">Membrane</keyword>
<comment type="similarity">
    <text evidence="7">Belongs to the DHHC palmitoyltransferase family.</text>
</comment>
<dbReference type="PROSITE" id="PS50216">
    <property type="entry name" value="DHHC"/>
    <property type="match status" value="1"/>
</dbReference>
<reference evidence="9" key="1">
    <citation type="submission" date="2009-08" db="EMBL/GenBank/DDBJ databases">
        <title>Annotation of Salpingoeca rosetta.</title>
        <authorList>
            <consortium name="The Broad Institute Genome Sequencing Platform"/>
            <person name="Russ C."/>
            <person name="Cuomo C."/>
            <person name="Burger G."/>
            <person name="Gray M.W."/>
            <person name="Holland P.W.H."/>
            <person name="King N."/>
            <person name="Lang F.B.F."/>
            <person name="Roger A.J."/>
            <person name="Ruiz-Trillo I."/>
            <person name="Young S.K."/>
            <person name="Zeng Q."/>
            <person name="Gargeya S."/>
            <person name="Alvarado L."/>
            <person name="Berlin A."/>
            <person name="Chapman S.B."/>
            <person name="Chen Z."/>
            <person name="Freedman E."/>
            <person name="Gellesch M."/>
            <person name="Goldberg J."/>
            <person name="Griggs A."/>
            <person name="Gujja S."/>
            <person name="Heilman E."/>
            <person name="Heiman D."/>
            <person name="Howarth C."/>
            <person name="Mehta T."/>
            <person name="Neiman D."/>
            <person name="Pearson M."/>
            <person name="Roberts A."/>
            <person name="Saif S."/>
            <person name="Shea T."/>
            <person name="Shenoy N."/>
            <person name="Sisk P."/>
            <person name="Stolte C."/>
            <person name="Sykes S."/>
            <person name="White J."/>
            <person name="Yandava C."/>
            <person name="Haas B."/>
            <person name="Nusbaum C."/>
            <person name="Birren B."/>
        </authorList>
    </citation>
    <scope>NUCLEOTIDE SEQUENCE [LARGE SCALE GENOMIC DNA]</scope>
    <source>
        <strain evidence="9">ATCC 50818</strain>
    </source>
</reference>
<dbReference type="GO" id="GO:0019706">
    <property type="term" value="F:protein-cysteine S-palmitoyltransferase activity"/>
    <property type="evidence" value="ECO:0007669"/>
    <property type="project" value="UniProtKB-EC"/>
</dbReference>
<feature type="transmembrane region" description="Helical" evidence="7">
    <location>
        <begin position="39"/>
        <end position="61"/>
    </location>
</feature>
<evidence type="ECO:0000256" key="2">
    <source>
        <dbReference type="ARBA" id="ARBA00022679"/>
    </source>
</evidence>
<keyword evidence="4 7" id="KW-1133">Transmembrane helix</keyword>
<dbReference type="GO" id="GO:0016020">
    <property type="term" value="C:membrane"/>
    <property type="evidence" value="ECO:0007669"/>
    <property type="project" value="UniProtKB-SubCell"/>
</dbReference>
<dbReference type="GeneID" id="16074747"/>
<evidence type="ECO:0000256" key="7">
    <source>
        <dbReference type="RuleBase" id="RU079119"/>
    </source>
</evidence>
<comment type="subcellular location">
    <subcellularLocation>
        <location evidence="1">Membrane</location>
        <topology evidence="1">Multi-pass membrane protein</topology>
    </subcellularLocation>
</comment>
<evidence type="ECO:0000313" key="9">
    <source>
        <dbReference type="EMBL" id="EGD73136.1"/>
    </source>
</evidence>
<dbReference type="InParanoid" id="F2U9V9"/>
<dbReference type="Pfam" id="PF01529">
    <property type="entry name" value="DHHC"/>
    <property type="match status" value="1"/>
</dbReference>
<dbReference type="GO" id="GO:0005783">
    <property type="term" value="C:endoplasmic reticulum"/>
    <property type="evidence" value="ECO:0007669"/>
    <property type="project" value="TreeGrafter"/>
</dbReference>
<sequence>MWLAARLATYFPVLFVTGVWAWSYYAYIVVLVGTLIDNVFVAAVYGLTFHMLSFLFLAPYYRAVFEPLPLIQSKFVLSHHEFRRLTHGEPCPDLKDRNLPIKMHDGSGRLRLCTKCKIIKPDRCRHCSICGACVLKFDHHCPWVANCVGFHNYKFFFQFLAYATFFLIFVAATSARYFILYVNGSISSDHGIHMAAMCFIAVVFLFSVGSLFAMHIHLLRRNETTVMTRVRSVLL</sequence>
<dbReference type="Proteomes" id="UP000007799">
    <property type="component" value="Unassembled WGS sequence"/>
</dbReference>
<dbReference type="PANTHER" id="PTHR22883">
    <property type="entry name" value="ZINC FINGER DHHC DOMAIN CONTAINING PROTEIN"/>
    <property type="match status" value="1"/>
</dbReference>
<evidence type="ECO:0000313" key="10">
    <source>
        <dbReference type="Proteomes" id="UP000007799"/>
    </source>
</evidence>
<evidence type="ECO:0000259" key="8">
    <source>
        <dbReference type="Pfam" id="PF01529"/>
    </source>
</evidence>
<organism evidence="10">
    <name type="scientific">Salpingoeca rosetta (strain ATCC 50818 / BSB-021)</name>
    <dbReference type="NCBI Taxonomy" id="946362"/>
    <lineage>
        <taxon>Eukaryota</taxon>
        <taxon>Choanoflagellata</taxon>
        <taxon>Craspedida</taxon>
        <taxon>Salpingoecidae</taxon>
        <taxon>Salpingoeca</taxon>
    </lineage>
</organism>
<evidence type="ECO:0000256" key="1">
    <source>
        <dbReference type="ARBA" id="ARBA00004141"/>
    </source>
</evidence>
<evidence type="ECO:0000256" key="3">
    <source>
        <dbReference type="ARBA" id="ARBA00022692"/>
    </source>
</evidence>
<dbReference type="RefSeq" id="XP_004994167.1">
    <property type="nucleotide sequence ID" value="XM_004994110.1"/>
</dbReference>
<feature type="domain" description="Palmitoyltransferase DHHC" evidence="8">
    <location>
        <begin position="109"/>
        <end position="226"/>
    </location>
</feature>
<comment type="domain">
    <text evidence="7">The DHHC domain is required for palmitoyltransferase activity.</text>
</comment>
<name>F2U9V9_SALR5</name>
<dbReference type="EMBL" id="GL832965">
    <property type="protein sequence ID" value="EGD73136.1"/>
    <property type="molecule type" value="Genomic_DNA"/>
</dbReference>
<dbReference type="GO" id="GO:0006612">
    <property type="term" value="P:protein targeting to membrane"/>
    <property type="evidence" value="ECO:0007669"/>
    <property type="project" value="TreeGrafter"/>
</dbReference>
<feature type="transmembrane region" description="Helical" evidence="7">
    <location>
        <begin position="159"/>
        <end position="179"/>
    </location>
</feature>
<keyword evidence="6 7" id="KW-0012">Acyltransferase</keyword>
<dbReference type="eggNOG" id="KOG1315">
    <property type="taxonomic scope" value="Eukaryota"/>
</dbReference>
<dbReference type="AlphaFoldDB" id="F2U9V9"/>
<keyword evidence="10" id="KW-1185">Reference proteome</keyword>
<feature type="transmembrane region" description="Helical" evidence="7">
    <location>
        <begin position="7"/>
        <end position="27"/>
    </location>
</feature>
<evidence type="ECO:0000256" key="6">
    <source>
        <dbReference type="ARBA" id="ARBA00023315"/>
    </source>
</evidence>
<dbReference type="KEGG" id="sre:PTSG_04849"/>
<dbReference type="OrthoDB" id="9909019at2759"/>
<protein>
    <recommendedName>
        <fullName evidence="7">Palmitoyltransferase</fullName>
        <ecNumber evidence="7">2.3.1.225</ecNumber>
    </recommendedName>
</protein>
<keyword evidence="3 7" id="KW-0812">Transmembrane</keyword>
<dbReference type="PANTHER" id="PTHR22883:SF147">
    <property type="entry name" value="PALMITOYLTRANSFERASE"/>
    <property type="match status" value="1"/>
</dbReference>
<feature type="transmembrane region" description="Helical" evidence="7">
    <location>
        <begin position="191"/>
        <end position="213"/>
    </location>
</feature>